<dbReference type="InterPro" id="IPR026411">
    <property type="entry name" value="Cyanosort_A_assoc"/>
</dbReference>
<organism evidence="1 2">
    <name type="scientific">Aerosakkonema funiforme FACHB-1375</name>
    <dbReference type="NCBI Taxonomy" id="2949571"/>
    <lineage>
        <taxon>Bacteria</taxon>
        <taxon>Bacillati</taxon>
        <taxon>Cyanobacteriota</taxon>
        <taxon>Cyanophyceae</taxon>
        <taxon>Oscillatoriophycideae</taxon>
        <taxon>Aerosakkonematales</taxon>
        <taxon>Aerosakkonemataceae</taxon>
        <taxon>Aerosakkonema</taxon>
    </lineage>
</organism>
<sequence length="229" mass="27009">MKHWENIRISLLAIAFGGVVFVLGKSIFYPTVKERNIISFDLPAAVSLPEWQGLASNPLVIQMVDNSEYIAGRKYRYVQNGLPLDIEMRYLVKSPKDIEPFGNLEAWIEKYTAISSFRNIKPSIINNKNVGFYGMFVYEKRAYLSACINPSGGTTFTYEQFRRNRYMYDLRFDRFFLWLLDSAKLRDERCLWTQMSVPLNNSSPQQSYQILEKAWIAWYKWWSPRFSNR</sequence>
<reference evidence="1" key="2">
    <citation type="submission" date="2020-08" db="EMBL/GenBank/DDBJ databases">
        <authorList>
            <person name="Chen M."/>
            <person name="Teng W."/>
            <person name="Zhao L."/>
            <person name="Hu C."/>
            <person name="Zhou Y."/>
            <person name="Han B."/>
            <person name="Song L."/>
            <person name="Shu W."/>
        </authorList>
    </citation>
    <scope>NUCLEOTIDE SEQUENCE</scope>
    <source>
        <strain evidence="1">FACHB-1375</strain>
    </source>
</reference>
<dbReference type="Proteomes" id="UP000641646">
    <property type="component" value="Unassembled WGS sequence"/>
</dbReference>
<gene>
    <name evidence="1" type="ORF">H6G03_24825</name>
</gene>
<keyword evidence="2" id="KW-1185">Reference proteome</keyword>
<comment type="caution">
    <text evidence="1">The sequence shown here is derived from an EMBL/GenBank/DDBJ whole genome shotgun (WGS) entry which is preliminary data.</text>
</comment>
<dbReference type="RefSeq" id="WP_190470291.1">
    <property type="nucleotide sequence ID" value="NZ_JACJPW010000077.1"/>
</dbReference>
<proteinExistence type="predicted"/>
<name>A0A926VK60_9CYAN</name>
<protein>
    <submittedName>
        <fullName evidence="1">Cyanoexosortase A system-associated protein</fullName>
    </submittedName>
</protein>
<dbReference type="NCBIfam" id="TIGR04153">
    <property type="entry name" value="cyanosortA_assc"/>
    <property type="match status" value="1"/>
</dbReference>
<evidence type="ECO:0000313" key="2">
    <source>
        <dbReference type="Proteomes" id="UP000641646"/>
    </source>
</evidence>
<reference evidence="1" key="1">
    <citation type="journal article" date="2015" name="ISME J.">
        <title>Draft Genome Sequence of Streptomyces incarnatus NRRL8089, which Produces the Nucleoside Antibiotic Sinefungin.</title>
        <authorList>
            <person name="Oshima K."/>
            <person name="Hattori M."/>
            <person name="Shimizu H."/>
            <person name="Fukuda K."/>
            <person name="Nemoto M."/>
            <person name="Inagaki K."/>
            <person name="Tamura T."/>
        </authorList>
    </citation>
    <scope>NUCLEOTIDE SEQUENCE</scope>
    <source>
        <strain evidence="1">FACHB-1375</strain>
    </source>
</reference>
<evidence type="ECO:0000313" key="1">
    <source>
        <dbReference type="EMBL" id="MBD2184257.1"/>
    </source>
</evidence>
<accession>A0A926VK60</accession>
<dbReference type="AlphaFoldDB" id="A0A926VK60"/>
<dbReference type="EMBL" id="JACJPW010000077">
    <property type="protein sequence ID" value="MBD2184257.1"/>
    <property type="molecule type" value="Genomic_DNA"/>
</dbReference>